<sequence>MKHRIDPSPQAPLKKFRRIDDEALGNRYVSRLYSLFDLSAMCVASHLPFEYVENTLVNIPDPVQERILYYSFPRDNSDIKTYSSFTNCGKLSSDKSPYGIGEHLFLTNCVENVIQIGFHLTGVVKTNVGAWMPVECKSFKVSMTFDRCKITSISCTCNNRGLSWCPHAVALALFRISKPNSVDYRSPISDTLVRMDRSQLQKFAQYLIASHPNRVLASAQQLADRLLQQDSAMNKTSGAPDPTAGAGIQDTSTWFLDEAGVREQLRLDLAAVAACAASPAGTSVSTTVAAAASVNSPMDFYTLSNFGPGAFRAASASTTANTSDQHVGASSRPNHSSDEGPSAAPSTTGRAATFTTGTRSGTMSTASTARPSRPFARAWLENYRQLQKSMPIWSSCSSSTSSLSWPMTASRWATAVGQSPATMQASANLSMTTTASVTTATNLGGPASTPVGGNGGTALSVYSPGSQIAMIFAKACELLSTRDANGPRLLAIITEELINCARLSLPKLRRSFRGVVTTPERSVWESFSDATTPDLDDLDTNDITDLDAVVAPPRYLAHQQQSEGTTLTANSSQPPPAWTIPLWEEATRLWTCFLLSPGTSESSRQKWRSRLLAWSQSPRSPRDETYLVPQLTTPPAVEQLTSSVVPTQSPLLRPPSCFTNNQRPARNSSVFKLAIEAGSLPLQKGLWLLSGTNPCAGVRAQLSPNALSDLSLSMPSNVQQCTCPFCGVSLLLSKTWCLNETFVALCHRVSSLASTGYREEATNLAVSLSVLLLDCVDEVSRRTLPGAARVWHPEEGAEAVASAQWSRLYSAPCSPPAYAPPGLANLRSPSAEWPIDQTVSNTKQTFGPSKGASPCSLSVNTSCANAGPNGPGWYHSTSPLPGPSGGASALPLPPPRTPPTFKSPPPPISPGCYGASSRYGRSFSIGDGAGAQWQSVPGAPFIHPPPPLYPPPPHPPHQRYYAYSNASFECAQIASCEAGLRSPITGPLRRGPVGVSGLPFAVPRPPSRSPLPPPPPASRYINRSPSVTDPLSEAFLSSLLLSEASSSCPSHECGWLGLPGRPIISLVECLFEAAAVRLQQEEEEEEEEEEE</sequence>
<evidence type="ECO:0000313" key="4">
    <source>
        <dbReference type="EMBL" id="JAP39902.1"/>
    </source>
</evidence>
<dbReference type="PANTHER" id="PTHR22619">
    <property type="entry name" value="ZINC FINGER SWIM DOMAIN CONTAINING PROTEIN 4, 5, 6"/>
    <property type="match status" value="1"/>
</dbReference>
<dbReference type="GO" id="GO:0031462">
    <property type="term" value="C:Cul2-RING ubiquitin ligase complex"/>
    <property type="evidence" value="ECO:0007669"/>
    <property type="project" value="TreeGrafter"/>
</dbReference>
<protein>
    <recommendedName>
        <fullName evidence="3">SWIM-type domain-containing protein</fullName>
    </recommendedName>
</protein>
<evidence type="ECO:0000259" key="3">
    <source>
        <dbReference type="PROSITE" id="PS50966"/>
    </source>
</evidence>
<feature type="region of interest" description="Disordered" evidence="2">
    <location>
        <begin position="874"/>
        <end position="906"/>
    </location>
</feature>
<dbReference type="AlphaFoldDB" id="A0A0X3NW27"/>
<dbReference type="GO" id="GO:0008270">
    <property type="term" value="F:zinc ion binding"/>
    <property type="evidence" value="ECO:0007669"/>
    <property type="project" value="UniProtKB-KW"/>
</dbReference>
<proteinExistence type="predicted"/>
<dbReference type="InterPro" id="IPR007527">
    <property type="entry name" value="Znf_SWIM"/>
</dbReference>
<gene>
    <name evidence="4" type="ORF">TR104671</name>
</gene>
<feature type="compositionally biased region" description="Low complexity" evidence="2">
    <location>
        <begin position="346"/>
        <end position="370"/>
    </location>
</feature>
<name>A0A0X3NW27_SCHSO</name>
<organism evidence="4">
    <name type="scientific">Schistocephalus solidus</name>
    <name type="common">Tapeworm</name>
    <dbReference type="NCBI Taxonomy" id="70667"/>
    <lineage>
        <taxon>Eukaryota</taxon>
        <taxon>Metazoa</taxon>
        <taxon>Spiralia</taxon>
        <taxon>Lophotrochozoa</taxon>
        <taxon>Platyhelminthes</taxon>
        <taxon>Cestoda</taxon>
        <taxon>Eucestoda</taxon>
        <taxon>Diphyllobothriidea</taxon>
        <taxon>Diphyllobothriidae</taxon>
        <taxon>Schistocephalus</taxon>
    </lineage>
</organism>
<reference evidence="4" key="1">
    <citation type="submission" date="2016-01" db="EMBL/GenBank/DDBJ databases">
        <title>Reference transcriptome for the parasite Schistocephalus solidus: insights into the molecular evolution of parasitism.</title>
        <authorList>
            <person name="Hebert F.O."/>
            <person name="Grambauer S."/>
            <person name="Barber I."/>
            <person name="Landry C.R."/>
            <person name="Aubin-Horth N."/>
        </authorList>
    </citation>
    <scope>NUCLEOTIDE SEQUENCE</scope>
</reference>
<keyword evidence="1" id="KW-0479">Metal-binding</keyword>
<feature type="region of interest" description="Disordered" evidence="2">
    <location>
        <begin position="1000"/>
        <end position="1024"/>
    </location>
</feature>
<feature type="compositionally biased region" description="Pro residues" evidence="2">
    <location>
        <begin position="891"/>
        <end position="906"/>
    </location>
</feature>
<dbReference type="PROSITE" id="PS50966">
    <property type="entry name" value="ZF_SWIM"/>
    <property type="match status" value="1"/>
</dbReference>
<accession>A0A0X3NW27</accession>
<feature type="domain" description="SWIM-type" evidence="3">
    <location>
        <begin position="139"/>
        <end position="176"/>
    </location>
</feature>
<dbReference type="PANTHER" id="PTHR22619:SF0">
    <property type="entry name" value="ZINC FINGER SWIM DOMAIN-CONTAINING PROTEIN 6-LIKE PROTEIN"/>
    <property type="match status" value="1"/>
</dbReference>
<feature type="region of interest" description="Disordered" evidence="2">
    <location>
        <begin position="317"/>
        <end position="370"/>
    </location>
</feature>
<evidence type="ECO:0000256" key="2">
    <source>
        <dbReference type="SAM" id="MobiDB-lite"/>
    </source>
</evidence>
<keyword evidence="1" id="KW-0863">Zinc-finger</keyword>
<feature type="compositionally biased region" description="Pro residues" evidence="2">
    <location>
        <begin position="1002"/>
        <end position="1017"/>
    </location>
</feature>
<feature type="non-terminal residue" evidence="4">
    <location>
        <position position="1091"/>
    </location>
</feature>
<evidence type="ECO:0000256" key="1">
    <source>
        <dbReference type="PROSITE-ProRule" id="PRU00325"/>
    </source>
</evidence>
<keyword evidence="1" id="KW-0862">Zinc</keyword>
<dbReference type="EMBL" id="GEEE01023323">
    <property type="protein sequence ID" value="JAP39902.1"/>
    <property type="molecule type" value="Transcribed_RNA"/>
</dbReference>